<evidence type="ECO:0000313" key="3">
    <source>
        <dbReference type="Proteomes" id="UP000008983"/>
    </source>
</evidence>
<dbReference type="AlphaFoldDB" id="G0R0Y6"/>
<accession>G0R0Y6</accession>
<keyword evidence="1" id="KW-1133">Transmembrane helix</keyword>
<feature type="transmembrane region" description="Helical" evidence="1">
    <location>
        <begin position="38"/>
        <end position="66"/>
    </location>
</feature>
<dbReference type="RefSeq" id="XP_004030087.1">
    <property type="nucleotide sequence ID" value="XM_004030039.1"/>
</dbReference>
<dbReference type="Proteomes" id="UP000008983">
    <property type="component" value="Unassembled WGS sequence"/>
</dbReference>
<evidence type="ECO:0000256" key="1">
    <source>
        <dbReference type="SAM" id="Phobius"/>
    </source>
</evidence>
<keyword evidence="1" id="KW-0472">Membrane</keyword>
<proteinExistence type="predicted"/>
<gene>
    <name evidence="2" type="ORF">IMG5_167600</name>
</gene>
<reference evidence="2 3" key="1">
    <citation type="submission" date="2011-07" db="EMBL/GenBank/DDBJ databases">
        <authorList>
            <person name="Coyne R."/>
            <person name="Brami D."/>
            <person name="Johnson J."/>
            <person name="Hostetler J."/>
            <person name="Hannick L."/>
            <person name="Clark T."/>
            <person name="Cassidy-Hanley D."/>
            <person name="Inman J."/>
        </authorList>
    </citation>
    <scope>NUCLEOTIDE SEQUENCE [LARGE SCALE GENOMIC DNA]</scope>
    <source>
        <strain evidence="2 3">G5</strain>
    </source>
</reference>
<name>G0R0Y6_ICHMU</name>
<evidence type="ECO:0000313" key="2">
    <source>
        <dbReference type="EMBL" id="EGR28851.1"/>
    </source>
</evidence>
<keyword evidence="3" id="KW-1185">Reference proteome</keyword>
<organism evidence="2 3">
    <name type="scientific">Ichthyophthirius multifiliis</name>
    <name type="common">White spot disease agent</name>
    <name type="synonym">Ich</name>
    <dbReference type="NCBI Taxonomy" id="5932"/>
    <lineage>
        <taxon>Eukaryota</taxon>
        <taxon>Sar</taxon>
        <taxon>Alveolata</taxon>
        <taxon>Ciliophora</taxon>
        <taxon>Intramacronucleata</taxon>
        <taxon>Oligohymenophorea</taxon>
        <taxon>Hymenostomatida</taxon>
        <taxon>Ophryoglenina</taxon>
        <taxon>Ichthyophthirius</taxon>
    </lineage>
</organism>
<dbReference type="EMBL" id="GL984206">
    <property type="protein sequence ID" value="EGR28851.1"/>
    <property type="molecule type" value="Genomic_DNA"/>
</dbReference>
<protein>
    <submittedName>
        <fullName evidence="2">Uncharacterized protein</fullName>
    </submittedName>
</protein>
<keyword evidence="1" id="KW-0812">Transmembrane</keyword>
<dbReference type="GeneID" id="14904936"/>
<sequence length="140" mass="17280">MSIFKDLIILLFLLLIYLLLHSREFQYIYLHFTNFNWMSFLFIIIPFSVILDLFIFDAYYLFVIVFNIIQQFFRMYQYILETAFIKDLVDFFDVFMLLFIISFENAFSLQEFQIILFVDEVYFCKAFIDFMCFLNKDQFV</sequence>
<dbReference type="InParanoid" id="G0R0Y6"/>